<name>A0A1H7KGF7_9HYPH</name>
<dbReference type="OrthoDB" id="4519042at2"/>
<keyword evidence="1" id="KW-1188">Viral release from host cell</keyword>
<dbReference type="STRING" id="1036779.SAMN04515666_102200"/>
<dbReference type="Gene3D" id="3.30.420.240">
    <property type="match status" value="1"/>
</dbReference>
<protein>
    <submittedName>
        <fullName evidence="3">Large terminase phage packaging protein</fullName>
    </submittedName>
</protein>
<reference evidence="4" key="1">
    <citation type="submission" date="2016-10" db="EMBL/GenBank/DDBJ databases">
        <authorList>
            <person name="Varghese N."/>
            <person name="Submissions S."/>
        </authorList>
    </citation>
    <scope>NUCLEOTIDE SEQUENCE [LARGE SCALE GENOMIC DNA]</scope>
    <source>
        <strain evidence="4">LMG 26383,CCUG 61248,R- 45681</strain>
    </source>
</reference>
<evidence type="ECO:0000313" key="4">
    <source>
        <dbReference type="Proteomes" id="UP000199664"/>
    </source>
</evidence>
<evidence type="ECO:0000313" key="3">
    <source>
        <dbReference type="EMBL" id="SEK85931.1"/>
    </source>
</evidence>
<dbReference type="Proteomes" id="UP000199664">
    <property type="component" value="Unassembled WGS sequence"/>
</dbReference>
<dbReference type="AlphaFoldDB" id="A0A1H7KGF7"/>
<keyword evidence="4" id="KW-1185">Reference proteome</keyword>
<gene>
    <name evidence="3" type="ORF">SAMN04515666_102200</name>
</gene>
<sequence>MSPVPPKDCAGSKNSEASLLDAWLALPLSIRIWAGQRGLQTFGAELLKIYEWDWARWARPDQLPPQGDWFSWLVMGGRGAGKTRTGAEWVRGMALGRSPFAIEPVGRIALVGETQAQVRDVMIEGVSGLLAIHHRWEKPVWSPSRRRLEWGNGAIAQVFTAEDPEGLRGPQFGAAWSDELAKWPNLQETWDMLQLGLRLGNQPRQVVTTTPRPLPLIKRLLDDPRVAISRAATRANRFNLAQSFLDSVHQAYGGTRLGRQELEGEIVEESADALWSRALIEECREREEPPLARIVVAIDPPASSSKRADSCGLVAAGIDRDGLGHVLADATLAGARPHEWAQAAVALYRRLEADALVVEVNQGGEMATSVIREVDPGVPVTPVRASRGKFLRAEPVASLYAQGRVRHAGAFPALEDEMCDFGPTGLSSGRSPDRLDALVWALTHLMLGPKGRPRVRGL</sequence>
<evidence type="ECO:0000259" key="2">
    <source>
        <dbReference type="Pfam" id="PF17289"/>
    </source>
</evidence>
<dbReference type="Pfam" id="PF03237">
    <property type="entry name" value="Terminase_6N"/>
    <property type="match status" value="1"/>
</dbReference>
<proteinExistence type="predicted"/>
<dbReference type="Gene3D" id="3.40.50.300">
    <property type="entry name" value="P-loop containing nucleotide triphosphate hydrolases"/>
    <property type="match status" value="1"/>
</dbReference>
<dbReference type="InterPro" id="IPR035421">
    <property type="entry name" value="Terminase_6C"/>
</dbReference>
<organism evidence="3 4">
    <name type="scientific">Bosea lupini</name>
    <dbReference type="NCBI Taxonomy" id="1036779"/>
    <lineage>
        <taxon>Bacteria</taxon>
        <taxon>Pseudomonadati</taxon>
        <taxon>Pseudomonadota</taxon>
        <taxon>Alphaproteobacteria</taxon>
        <taxon>Hyphomicrobiales</taxon>
        <taxon>Boseaceae</taxon>
        <taxon>Bosea</taxon>
    </lineage>
</organism>
<dbReference type="InterPro" id="IPR027417">
    <property type="entry name" value="P-loop_NTPase"/>
</dbReference>
<evidence type="ECO:0000256" key="1">
    <source>
        <dbReference type="ARBA" id="ARBA00022612"/>
    </source>
</evidence>
<dbReference type="EMBL" id="FOAN01000002">
    <property type="protein sequence ID" value="SEK85931.1"/>
    <property type="molecule type" value="Genomic_DNA"/>
</dbReference>
<feature type="domain" description="Terminase large subunit gp17-like C-terminal" evidence="2">
    <location>
        <begin position="297"/>
        <end position="444"/>
    </location>
</feature>
<dbReference type="Pfam" id="PF17289">
    <property type="entry name" value="Terminase_6C"/>
    <property type="match status" value="1"/>
</dbReference>
<accession>A0A1H7KGF7</accession>